<dbReference type="InterPro" id="IPR057433">
    <property type="entry name" value="LMF1/2_C"/>
</dbReference>
<comment type="caution">
    <text evidence="10">The sequence shown here is derived from an EMBL/GenBank/DDBJ whole genome shotgun (WGS) entry which is preliminary data.</text>
</comment>
<feature type="transmembrane region" description="Helical" evidence="7">
    <location>
        <begin position="219"/>
        <end position="242"/>
    </location>
</feature>
<dbReference type="AlphaFoldDB" id="A0A369C3T7"/>
<dbReference type="InterPro" id="IPR009613">
    <property type="entry name" value="LMF"/>
</dbReference>
<dbReference type="InterPro" id="IPR057434">
    <property type="entry name" value="LMF1/2_N"/>
</dbReference>
<feature type="transmembrane region" description="Helical" evidence="7">
    <location>
        <begin position="28"/>
        <end position="49"/>
    </location>
</feature>
<evidence type="ECO:0000256" key="3">
    <source>
        <dbReference type="ARBA" id="ARBA00022692"/>
    </source>
</evidence>
<feature type="transmembrane region" description="Helical" evidence="7">
    <location>
        <begin position="95"/>
        <end position="112"/>
    </location>
</feature>
<keyword evidence="11" id="KW-1185">Reference proteome</keyword>
<reference evidence="10 11" key="1">
    <citation type="submission" date="2018-07" db="EMBL/GenBank/DDBJ databases">
        <title>Genomic Encyclopedia of Type Strains, Phase IV (KMG-IV): sequencing the most valuable type-strain genomes for metagenomic binning, comparative biology and taxonomic classification.</title>
        <authorList>
            <person name="Goeker M."/>
        </authorList>
    </citation>
    <scope>NUCLEOTIDE SEQUENCE [LARGE SCALE GENOMIC DNA]</scope>
    <source>
        <strain evidence="10 11">DSM 26407</strain>
    </source>
</reference>
<evidence type="ECO:0000313" key="10">
    <source>
        <dbReference type="EMBL" id="RCX26544.1"/>
    </source>
</evidence>
<feature type="transmembrane region" description="Helical" evidence="7">
    <location>
        <begin position="312"/>
        <end position="333"/>
    </location>
</feature>
<dbReference type="GO" id="GO:0051604">
    <property type="term" value="P:protein maturation"/>
    <property type="evidence" value="ECO:0007669"/>
    <property type="project" value="InterPro"/>
</dbReference>
<feature type="domain" description="Lipase maturation factor 1/2 C-terminal" evidence="9">
    <location>
        <begin position="358"/>
        <end position="490"/>
    </location>
</feature>
<evidence type="ECO:0000256" key="7">
    <source>
        <dbReference type="SAM" id="Phobius"/>
    </source>
</evidence>
<evidence type="ECO:0000259" key="8">
    <source>
        <dbReference type="Pfam" id="PF06762"/>
    </source>
</evidence>
<feature type="transmembrane region" description="Helical" evidence="7">
    <location>
        <begin position="248"/>
        <end position="281"/>
    </location>
</feature>
<gene>
    <name evidence="10" type="ORF">DFQ59_10973</name>
</gene>
<dbReference type="Pfam" id="PF25179">
    <property type="entry name" value="LMF1_C"/>
    <property type="match status" value="1"/>
</dbReference>
<evidence type="ECO:0000313" key="11">
    <source>
        <dbReference type="Proteomes" id="UP000252707"/>
    </source>
</evidence>
<comment type="similarity">
    <text evidence="2">Belongs to the lipase maturation factor family.</text>
</comment>
<evidence type="ECO:0000256" key="2">
    <source>
        <dbReference type="ARBA" id="ARBA00005512"/>
    </source>
</evidence>
<feature type="transmembrane region" description="Helical" evidence="7">
    <location>
        <begin position="144"/>
        <end position="167"/>
    </location>
</feature>
<organism evidence="10 11">
    <name type="scientific">Thioalbus denitrificans</name>
    <dbReference type="NCBI Taxonomy" id="547122"/>
    <lineage>
        <taxon>Bacteria</taxon>
        <taxon>Pseudomonadati</taxon>
        <taxon>Pseudomonadota</taxon>
        <taxon>Gammaproteobacteria</taxon>
        <taxon>Chromatiales</taxon>
        <taxon>Ectothiorhodospiraceae</taxon>
        <taxon>Thioalbus</taxon>
    </lineage>
</organism>
<dbReference type="Pfam" id="PF06762">
    <property type="entry name" value="LMF1"/>
    <property type="match status" value="1"/>
</dbReference>
<dbReference type="Proteomes" id="UP000252707">
    <property type="component" value="Unassembled WGS sequence"/>
</dbReference>
<evidence type="ECO:0000256" key="1">
    <source>
        <dbReference type="ARBA" id="ARBA00004477"/>
    </source>
</evidence>
<evidence type="ECO:0000256" key="6">
    <source>
        <dbReference type="ARBA" id="ARBA00023136"/>
    </source>
</evidence>
<sequence>MSVTRSTPATRLRGAIAAAARPAEDYRLISGLFLCLLALVYLAAFASLAGQITGLAGSQGILPFTDQLRAAEALHGAWCFLQLPTLFWIDAGDGALRAAAVAGCGFSLLLLLNIFPRLALAALFALYLSLFHAGQVFMNFQWDYLLLEAGFLGIFLPGGSRVVIWLYRWLLFRLRFLSGISKLVSGDPSWAGLTALNHYFETQPLPHVGSWYAHQLPEWLLRAGTGAALFTELVVPFMMFLPRPWRLFAAWATIAMQLLIILTSNHNFFNLLTIVLCLFLFDDRALRRVVPVALARRLALHPALPRGGIGSVLRAAGLGAMALLLVTVSATLAGEMILQRPAPAPLAALAGWLQPWRIANRYHVFPNMLTERLEIRIEGSRDGRSWRPYVFRYKPGDPARRPAVVIPRQPRLDWMIWFVPLGHPVNWNWYGRFLERLRENSPAVTGLLAENPFPGAPPRFLRASLWRYRFTDARTRAETGDWWTREYLGPFPALPAPGGM</sequence>
<feature type="domain" description="Lipase maturation factor 1/2 N-terminal" evidence="8">
    <location>
        <begin position="138"/>
        <end position="286"/>
    </location>
</feature>
<evidence type="ECO:0000256" key="5">
    <source>
        <dbReference type="ARBA" id="ARBA00022989"/>
    </source>
</evidence>
<protein>
    <submittedName>
        <fullName evidence="10">Lipase maturation factor</fullName>
    </submittedName>
</protein>
<keyword evidence="4" id="KW-0256">Endoplasmic reticulum</keyword>
<accession>A0A369C3T7</accession>
<name>A0A369C3T7_9GAMM</name>
<feature type="transmembrane region" description="Helical" evidence="7">
    <location>
        <begin position="119"/>
        <end position="138"/>
    </location>
</feature>
<evidence type="ECO:0000259" key="9">
    <source>
        <dbReference type="Pfam" id="PF25179"/>
    </source>
</evidence>
<keyword evidence="5 7" id="KW-1133">Transmembrane helix</keyword>
<dbReference type="EMBL" id="QPJY01000009">
    <property type="protein sequence ID" value="RCX26544.1"/>
    <property type="molecule type" value="Genomic_DNA"/>
</dbReference>
<evidence type="ECO:0000256" key="4">
    <source>
        <dbReference type="ARBA" id="ARBA00022824"/>
    </source>
</evidence>
<comment type="subcellular location">
    <subcellularLocation>
        <location evidence="1">Endoplasmic reticulum membrane</location>
        <topology evidence="1">Multi-pass membrane protein</topology>
    </subcellularLocation>
</comment>
<keyword evidence="6 7" id="KW-0472">Membrane</keyword>
<dbReference type="RefSeq" id="WP_170142187.1">
    <property type="nucleotide sequence ID" value="NZ_QPJY01000009.1"/>
</dbReference>
<dbReference type="PANTHER" id="PTHR14463">
    <property type="entry name" value="LIPASE MATURATION FACTOR"/>
    <property type="match status" value="1"/>
</dbReference>
<proteinExistence type="inferred from homology"/>
<keyword evidence="3 7" id="KW-0812">Transmembrane</keyword>